<proteinExistence type="predicted"/>
<gene>
    <name evidence="1" type="ORF">NPIL_431301</name>
</gene>
<organism evidence="1 2">
    <name type="scientific">Nephila pilipes</name>
    <name type="common">Giant wood spider</name>
    <name type="synonym">Nephila maculata</name>
    <dbReference type="NCBI Taxonomy" id="299642"/>
    <lineage>
        <taxon>Eukaryota</taxon>
        <taxon>Metazoa</taxon>
        <taxon>Ecdysozoa</taxon>
        <taxon>Arthropoda</taxon>
        <taxon>Chelicerata</taxon>
        <taxon>Arachnida</taxon>
        <taxon>Araneae</taxon>
        <taxon>Araneomorphae</taxon>
        <taxon>Entelegynae</taxon>
        <taxon>Araneoidea</taxon>
        <taxon>Nephilidae</taxon>
        <taxon>Nephila</taxon>
    </lineage>
</organism>
<dbReference type="Proteomes" id="UP000887013">
    <property type="component" value="Unassembled WGS sequence"/>
</dbReference>
<protein>
    <submittedName>
        <fullName evidence="1">Uncharacterized protein</fullName>
    </submittedName>
</protein>
<keyword evidence="2" id="KW-1185">Reference proteome</keyword>
<evidence type="ECO:0000313" key="1">
    <source>
        <dbReference type="EMBL" id="GFS89626.1"/>
    </source>
</evidence>
<dbReference type="EMBL" id="BMAW01099372">
    <property type="protein sequence ID" value="GFS89626.1"/>
    <property type="molecule type" value="Genomic_DNA"/>
</dbReference>
<evidence type="ECO:0000313" key="2">
    <source>
        <dbReference type="Proteomes" id="UP000887013"/>
    </source>
</evidence>
<name>A0A8X6N1U6_NEPPI</name>
<accession>A0A8X6N1U6</accession>
<feature type="non-terminal residue" evidence="1">
    <location>
        <position position="1"/>
    </location>
</feature>
<comment type="caution">
    <text evidence="1">The sequence shown here is derived from an EMBL/GenBank/DDBJ whole genome shotgun (WGS) entry which is preliminary data.</text>
</comment>
<dbReference type="AlphaFoldDB" id="A0A8X6N1U6"/>
<reference evidence="1" key="1">
    <citation type="submission" date="2020-08" db="EMBL/GenBank/DDBJ databases">
        <title>Multicomponent nature underlies the extraordinary mechanical properties of spider dragline silk.</title>
        <authorList>
            <person name="Kono N."/>
            <person name="Nakamura H."/>
            <person name="Mori M."/>
            <person name="Yoshida Y."/>
            <person name="Ohtoshi R."/>
            <person name="Malay A.D."/>
            <person name="Moran D.A.P."/>
            <person name="Tomita M."/>
            <person name="Numata K."/>
            <person name="Arakawa K."/>
        </authorList>
    </citation>
    <scope>NUCLEOTIDE SEQUENCE</scope>
</reference>
<sequence length="61" mass="6881">RNILGEVKFDTERSATKSASYASTALCKCVLKPYLESPEKSVSMAEKYRKRFSFLKKTEAG</sequence>